<reference evidence="2 3" key="1">
    <citation type="submission" date="2016-02" db="EMBL/GenBank/DDBJ databases">
        <authorList>
            <consortium name="Pathogen Informatics"/>
        </authorList>
    </citation>
    <scope>NUCLEOTIDE SEQUENCE [LARGE SCALE GENOMIC DNA]</scope>
    <source>
        <strain evidence="2 3">RC20</strain>
    </source>
</reference>
<dbReference type="FunFam" id="3.30.1330.40:FF:000001">
    <property type="entry name" value="L-PSP family endoribonuclease"/>
    <property type="match status" value="1"/>
</dbReference>
<comment type="similarity">
    <text evidence="1">Belongs to the RutC family.</text>
</comment>
<name>A0A128ELD2_9BACT</name>
<dbReference type="InterPro" id="IPR006056">
    <property type="entry name" value="RidA"/>
</dbReference>
<evidence type="ECO:0000313" key="3">
    <source>
        <dbReference type="Proteomes" id="UP000069632"/>
    </source>
</evidence>
<dbReference type="SUPFAM" id="SSF55298">
    <property type="entry name" value="YjgF-like"/>
    <property type="match status" value="1"/>
</dbReference>
<organism evidence="2 3">
    <name type="scientific">Campylobacter geochelonis</name>
    <dbReference type="NCBI Taxonomy" id="1780362"/>
    <lineage>
        <taxon>Bacteria</taxon>
        <taxon>Pseudomonadati</taxon>
        <taxon>Campylobacterota</taxon>
        <taxon>Epsilonproteobacteria</taxon>
        <taxon>Campylobacterales</taxon>
        <taxon>Campylobacteraceae</taxon>
        <taxon>Campylobacter</taxon>
    </lineage>
</organism>
<dbReference type="Proteomes" id="UP000069632">
    <property type="component" value="Unassembled WGS sequence"/>
</dbReference>
<proteinExistence type="inferred from homology"/>
<dbReference type="AlphaFoldDB" id="A0A128ELD2"/>
<protein>
    <submittedName>
        <fullName evidence="2">Endoribonuclease L-PSP</fullName>
        <ecNumber evidence="2">3.5.4.-</ecNumber>
    </submittedName>
</protein>
<dbReference type="RefSeq" id="WP_075495227.1">
    <property type="nucleotide sequence ID" value="NZ_CP053844.1"/>
</dbReference>
<keyword evidence="3" id="KW-1185">Reference proteome</keyword>
<dbReference type="GO" id="GO:0019239">
    <property type="term" value="F:deaminase activity"/>
    <property type="evidence" value="ECO:0007669"/>
    <property type="project" value="TreeGrafter"/>
</dbReference>
<dbReference type="InterPro" id="IPR006175">
    <property type="entry name" value="YjgF/YER057c/UK114"/>
</dbReference>
<dbReference type="PANTHER" id="PTHR11803">
    <property type="entry name" value="2-IMINOBUTANOATE/2-IMINOPROPANOATE DEAMINASE RIDA"/>
    <property type="match status" value="1"/>
</dbReference>
<sequence length="121" mass="13460">MNYPKAIGPYSVYRQCGDIIFISGQIPVNPNSGNIETADVKEQTKQCLKNIGAILKKLSLNYKNVVKTMIFIDDMSNFASVNEVYATFFNEPFPARSCVAVKEIPKGAKVEIEVIVIKNIL</sequence>
<dbReference type="InterPro" id="IPR035959">
    <property type="entry name" value="RutC-like_sf"/>
</dbReference>
<dbReference type="EMBL" id="FIZP01000003">
    <property type="protein sequence ID" value="CZE47500.1"/>
    <property type="molecule type" value="Genomic_DNA"/>
</dbReference>
<keyword evidence="2" id="KW-0378">Hydrolase</keyword>
<dbReference type="EC" id="3.5.4.-" evidence="2"/>
<dbReference type="Pfam" id="PF01042">
    <property type="entry name" value="Ribonuc_L-PSP"/>
    <property type="match status" value="1"/>
</dbReference>
<dbReference type="CDD" id="cd00448">
    <property type="entry name" value="YjgF_YER057c_UK114_family"/>
    <property type="match status" value="1"/>
</dbReference>
<evidence type="ECO:0000256" key="1">
    <source>
        <dbReference type="ARBA" id="ARBA00010552"/>
    </source>
</evidence>
<evidence type="ECO:0000313" key="2">
    <source>
        <dbReference type="EMBL" id="CZE47500.1"/>
    </source>
</evidence>
<dbReference type="Gene3D" id="3.30.1330.40">
    <property type="entry name" value="RutC-like"/>
    <property type="match status" value="1"/>
</dbReference>
<dbReference type="NCBIfam" id="TIGR00004">
    <property type="entry name" value="Rid family detoxifying hydrolase"/>
    <property type="match status" value="1"/>
</dbReference>
<dbReference type="GO" id="GO:0005829">
    <property type="term" value="C:cytosol"/>
    <property type="evidence" value="ECO:0007669"/>
    <property type="project" value="TreeGrafter"/>
</dbReference>
<dbReference type="PANTHER" id="PTHR11803:SF39">
    <property type="entry name" value="2-IMINOBUTANOATE_2-IMINOPROPANOATE DEAMINASE"/>
    <property type="match status" value="1"/>
</dbReference>
<accession>A0A128ELD2</accession>
<gene>
    <name evidence="2" type="primary">ridA</name>
    <name evidence="2" type="ORF">ERS672216_00921</name>
</gene>